<dbReference type="InterPro" id="IPR013780">
    <property type="entry name" value="Glyco_hydro_b"/>
</dbReference>
<dbReference type="SUPFAM" id="SSF51011">
    <property type="entry name" value="Glycosyl hydrolase domain"/>
    <property type="match status" value="1"/>
</dbReference>
<gene>
    <name evidence="19" type="ORF">LTR62_003196</name>
</gene>
<keyword evidence="8 14" id="KW-1015">Disulfide bond</keyword>
<reference evidence="19" key="1">
    <citation type="submission" date="2023-08" db="EMBL/GenBank/DDBJ databases">
        <title>Black Yeasts Isolated from many extreme environments.</title>
        <authorList>
            <person name="Coleine C."/>
            <person name="Stajich J.E."/>
            <person name="Selbmann L."/>
        </authorList>
    </citation>
    <scope>NUCLEOTIDE SEQUENCE</scope>
    <source>
        <strain evidence="19">CCFEE 5401</strain>
    </source>
</reference>
<sequence>MSRPSARLLPFISLVTLLLLSLLSTIDAASLAEWRTRSIYQVLTDRFAYGGGSGAGPPPECAVLDGLYCGGTWKGIQSGLDYVQGMGFDAIWISPVVAQLPQRDGEAYTAYWQQDLYSLNPNFGTEQDLKDLIAEVHSRGMFLMLDIVVNHMGYAGIGWADLDYSVFNPFNDAKYYHEFTPIQNPLNQTEVEQGWLGDYMVSLVDVKTDDPEVRAMYGDWISSMVSNYSIDGLRIDTAINVEATFFPGFVESAGVFATGEVMIGDSTLACRWGSSVGSILNYPIYYPLTRAFSSPTGSINDLVETMNSVKQNCHDPASLGSFSENHDVPRFANYTNDLALAKNIITYTFLADGIPIVYQGQEQHMNGDISPYMNRAPLWETGYNTSAVLYQHIATLNRFRQHVVHTSTNYTTYLNEVIYQDMHSIGMRKGYDGEQAITVLNNNGVGAAYFELPIAGHGFEPGTLLREVLTCTTLTVNETGYLNVPMFAGTPKVFYPEQLMVNSSLCSSSGVDTSPPPPMLISTTLLTPPATIVPSNIPTPTISPARNPPPNTILPASFPVPPSLSTTTTISSPHYGHHTHRPLGTGTALTPSIPKVLTGMTAAAVAAMAA</sequence>
<proteinExistence type="inferred from homology"/>
<comment type="similarity">
    <text evidence="3">Belongs to the glycosyl hydrolase 13 family.</text>
</comment>
<dbReference type="FunFam" id="3.20.20.80:FF:000120">
    <property type="entry name" value="Alpha-amylase A"/>
    <property type="match status" value="1"/>
</dbReference>
<feature type="binding site" evidence="15">
    <location>
        <position position="234"/>
    </location>
    <ligand>
        <name>substrate</name>
    </ligand>
</feature>
<evidence type="ECO:0000256" key="13">
    <source>
        <dbReference type="PIRSR" id="PIRSR001024-2"/>
    </source>
</evidence>
<feature type="binding site" evidence="15">
    <location>
        <position position="264"/>
    </location>
    <ligand>
        <name>substrate</name>
    </ligand>
</feature>
<evidence type="ECO:0000256" key="11">
    <source>
        <dbReference type="ARBA" id="ARBA00023295"/>
    </source>
</evidence>
<dbReference type="EMBL" id="JAVRRL010000021">
    <property type="protein sequence ID" value="KAK5113812.1"/>
    <property type="molecule type" value="Genomic_DNA"/>
</dbReference>
<feature type="binding site" evidence="15">
    <location>
        <position position="151"/>
    </location>
    <ligand>
        <name>substrate</name>
    </ligand>
</feature>
<evidence type="ECO:0000256" key="5">
    <source>
        <dbReference type="ARBA" id="ARBA00022723"/>
    </source>
</evidence>
<accession>A0AAN7TKE3</accession>
<keyword evidence="5" id="KW-0479">Metal-binding</keyword>
<evidence type="ECO:0000256" key="7">
    <source>
        <dbReference type="ARBA" id="ARBA00022837"/>
    </source>
</evidence>
<dbReference type="InterPro" id="IPR006047">
    <property type="entry name" value="GH13_cat_dom"/>
</dbReference>
<feature type="active site" description="Proton donor" evidence="12">
    <location>
        <position position="260"/>
    </location>
</feature>
<evidence type="ECO:0000256" key="9">
    <source>
        <dbReference type="ARBA" id="ARBA00023180"/>
    </source>
</evidence>
<evidence type="ECO:0000256" key="14">
    <source>
        <dbReference type="PIRSR" id="PIRSR001024-4"/>
    </source>
</evidence>
<dbReference type="Proteomes" id="UP001310890">
    <property type="component" value="Unassembled WGS sequence"/>
</dbReference>
<dbReference type="PANTHER" id="PTHR10357:SF208">
    <property type="entry name" value="ALPHA-AMYLASE"/>
    <property type="match status" value="1"/>
</dbReference>
<keyword evidence="17" id="KW-0732">Signal</keyword>
<feature type="domain" description="Glycosyl hydrolase family 13 catalytic" evidence="18">
    <location>
        <begin position="41"/>
        <end position="400"/>
    </location>
</feature>
<evidence type="ECO:0000256" key="12">
    <source>
        <dbReference type="PIRSR" id="PIRSR001024-1"/>
    </source>
</evidence>
<dbReference type="SMART" id="SM00642">
    <property type="entry name" value="Aamy"/>
    <property type="match status" value="1"/>
</dbReference>
<comment type="cofactor">
    <cofactor evidence="2">
        <name>Ca(2+)</name>
        <dbReference type="ChEBI" id="CHEBI:29108"/>
    </cofactor>
</comment>
<dbReference type="Gene3D" id="2.60.40.1180">
    <property type="entry name" value="Golgi alpha-mannosidase II"/>
    <property type="match status" value="1"/>
</dbReference>
<evidence type="ECO:0000256" key="1">
    <source>
        <dbReference type="ARBA" id="ARBA00000548"/>
    </source>
</evidence>
<evidence type="ECO:0000256" key="10">
    <source>
        <dbReference type="ARBA" id="ARBA00023277"/>
    </source>
</evidence>
<dbReference type="SUPFAM" id="SSF51445">
    <property type="entry name" value="(Trans)glycosidases"/>
    <property type="match status" value="1"/>
</dbReference>
<keyword evidence="11" id="KW-0326">Glycosidase</keyword>
<evidence type="ECO:0000256" key="16">
    <source>
        <dbReference type="SAM" id="MobiDB-lite"/>
    </source>
</evidence>
<organism evidence="19 20">
    <name type="scientific">Meristemomyces frigidus</name>
    <dbReference type="NCBI Taxonomy" id="1508187"/>
    <lineage>
        <taxon>Eukaryota</taxon>
        <taxon>Fungi</taxon>
        <taxon>Dikarya</taxon>
        <taxon>Ascomycota</taxon>
        <taxon>Pezizomycotina</taxon>
        <taxon>Dothideomycetes</taxon>
        <taxon>Dothideomycetidae</taxon>
        <taxon>Mycosphaerellales</taxon>
        <taxon>Teratosphaeriaceae</taxon>
        <taxon>Meristemomyces</taxon>
    </lineage>
</organism>
<evidence type="ECO:0000313" key="19">
    <source>
        <dbReference type="EMBL" id="KAK5113812.1"/>
    </source>
</evidence>
<evidence type="ECO:0000313" key="20">
    <source>
        <dbReference type="Proteomes" id="UP001310890"/>
    </source>
</evidence>
<feature type="signal peptide" evidence="17">
    <location>
        <begin position="1"/>
        <end position="28"/>
    </location>
</feature>
<evidence type="ECO:0000256" key="6">
    <source>
        <dbReference type="ARBA" id="ARBA00022801"/>
    </source>
</evidence>
<evidence type="ECO:0000256" key="8">
    <source>
        <dbReference type="ARBA" id="ARBA00023157"/>
    </source>
</evidence>
<keyword evidence="9" id="KW-0325">Glycoprotein</keyword>
<feature type="region of interest" description="Disordered" evidence="16">
    <location>
        <begin position="565"/>
        <end position="586"/>
    </location>
</feature>
<evidence type="ECO:0000256" key="17">
    <source>
        <dbReference type="SAM" id="SignalP"/>
    </source>
</evidence>
<keyword evidence="6" id="KW-0378">Hydrolase</keyword>
<dbReference type="Gene3D" id="3.20.20.80">
    <property type="entry name" value="Glycosidases"/>
    <property type="match status" value="1"/>
</dbReference>
<feature type="active site" description="Nucleophile" evidence="12">
    <location>
        <position position="236"/>
    </location>
</feature>
<feature type="binding site" evidence="15">
    <location>
        <position position="375"/>
    </location>
    <ligand>
        <name>substrate</name>
    </ligand>
</feature>
<evidence type="ECO:0000256" key="3">
    <source>
        <dbReference type="ARBA" id="ARBA00008061"/>
    </source>
</evidence>
<dbReference type="GO" id="GO:0004556">
    <property type="term" value="F:alpha-amylase activity"/>
    <property type="evidence" value="ECO:0007669"/>
    <property type="project" value="UniProtKB-EC"/>
</dbReference>
<dbReference type="GO" id="GO:0005509">
    <property type="term" value="F:calcium ion binding"/>
    <property type="evidence" value="ECO:0007669"/>
    <property type="project" value="InterPro"/>
</dbReference>
<dbReference type="GO" id="GO:0016052">
    <property type="term" value="P:carbohydrate catabolic process"/>
    <property type="evidence" value="ECO:0007669"/>
    <property type="project" value="InterPro"/>
</dbReference>
<evidence type="ECO:0000256" key="15">
    <source>
        <dbReference type="PIRSR" id="PIRSR001024-5"/>
    </source>
</evidence>
<feature type="binding site" evidence="15">
    <location>
        <position position="112"/>
    </location>
    <ligand>
        <name>substrate</name>
    </ligand>
</feature>
<name>A0AAN7TKE3_9PEZI</name>
<comment type="caution">
    <text evidence="19">The sequence shown here is derived from an EMBL/GenBank/DDBJ whole genome shotgun (WGS) entry which is preliminary data.</text>
</comment>
<keyword evidence="10" id="KW-0119">Carbohydrate metabolism</keyword>
<feature type="disulfide bond" evidence="14">
    <location>
        <begin position="471"/>
        <end position="506"/>
    </location>
</feature>
<dbReference type="InterPro" id="IPR017853">
    <property type="entry name" value="GH"/>
</dbReference>
<feature type="site" description="Transition state stabilizer" evidence="13">
    <location>
        <position position="327"/>
    </location>
</feature>
<comment type="catalytic activity">
    <reaction evidence="1">
        <text>Endohydrolysis of (1-&gt;4)-alpha-D-glucosidic linkages in polysaccharides containing three or more (1-&gt;4)-alpha-linked D-glucose units.</text>
        <dbReference type="EC" id="3.2.1.1"/>
    </reaction>
</comment>
<evidence type="ECO:0000256" key="2">
    <source>
        <dbReference type="ARBA" id="ARBA00001913"/>
    </source>
</evidence>
<dbReference type="Pfam" id="PF09260">
    <property type="entry name" value="A_amylase_dom_C"/>
    <property type="match status" value="1"/>
</dbReference>
<dbReference type="EC" id="3.2.1.1" evidence="4"/>
<evidence type="ECO:0000259" key="18">
    <source>
        <dbReference type="SMART" id="SM00642"/>
    </source>
</evidence>
<feature type="disulfide bond" evidence="14">
    <location>
        <begin position="270"/>
        <end position="313"/>
    </location>
</feature>
<dbReference type="Pfam" id="PF00128">
    <property type="entry name" value="Alpha-amylase"/>
    <property type="match status" value="1"/>
</dbReference>
<dbReference type="InterPro" id="IPR015340">
    <property type="entry name" value="A_amylase_C_dom"/>
</dbReference>
<protein>
    <recommendedName>
        <fullName evidence="4">alpha-amylase</fullName>
        <ecNumber evidence="4">3.2.1.1</ecNumber>
    </recommendedName>
</protein>
<dbReference type="PANTHER" id="PTHR10357">
    <property type="entry name" value="ALPHA-AMYLASE FAMILY MEMBER"/>
    <property type="match status" value="1"/>
</dbReference>
<feature type="binding site" evidence="15">
    <location>
        <position position="327"/>
    </location>
    <ligand>
        <name>substrate</name>
    </ligand>
</feature>
<evidence type="ECO:0000256" key="4">
    <source>
        <dbReference type="ARBA" id="ARBA00012595"/>
    </source>
</evidence>
<dbReference type="AlphaFoldDB" id="A0AAN7TKE3"/>
<feature type="disulfide bond" evidence="14">
    <location>
        <begin position="61"/>
        <end position="69"/>
    </location>
</feature>
<dbReference type="PIRSF" id="PIRSF001024">
    <property type="entry name" value="Alph-amyl_fung"/>
    <property type="match status" value="1"/>
</dbReference>
<dbReference type="CDD" id="cd11319">
    <property type="entry name" value="AmyAc_euk_AmyA"/>
    <property type="match status" value="1"/>
</dbReference>
<feature type="chain" id="PRO_5042974865" description="alpha-amylase" evidence="17">
    <location>
        <begin position="29"/>
        <end position="610"/>
    </location>
</feature>
<keyword evidence="7" id="KW-0106">Calcium</keyword>
<dbReference type="InterPro" id="IPR013777">
    <property type="entry name" value="A-amylase-like"/>
</dbReference>